<evidence type="ECO:0000256" key="5">
    <source>
        <dbReference type="ARBA" id="ARBA00023136"/>
    </source>
</evidence>
<dbReference type="InterPro" id="IPR025857">
    <property type="entry name" value="MacB_PCD"/>
</dbReference>
<evidence type="ECO:0000256" key="7">
    <source>
        <dbReference type="SAM" id="Phobius"/>
    </source>
</evidence>
<dbReference type="AlphaFoldDB" id="A0A9P1KDK2"/>
<accession>A0A9P1KDK2</accession>
<keyword evidence="3 7" id="KW-0812">Transmembrane</keyword>
<name>A0A9P1KDK2_9CYAN</name>
<sequence length="396" mass="43799">MSLSIFNLLGLSCQSLMGNPLRSTLSAVGVFMGVAVVTATMQVRNISEAVIEQQMNERESPILYLWISDHQSGKVQSFTMDDVEFLNNNLQGITKVMTLRFVWWIDSVQFQDRTGHPDMTIAVTPEYQQVSGRKIIKGRFFNSTDVEQYLSVAIVDDVLANHLFDNMDPINQRVYIENRPYTIVGVIESKDIFPSMQRQGLLMIPLSLDMAITGNLQLDELMIGIQDLDNVDQIKTQAISILQKRIPTQQYGDWVNITDILEQRETLASISQALLVVSIIALLVGGVGIANVTIAAVIQRTPEIGLKRAIGATRFEIMLQFILEVVIISLGAGILAIATVHGVTIMVSQRFNLPYTIDYNTAKLSLTSSLIIGVSSALFPAIRASKIEPVQALKGD</sequence>
<dbReference type="Proteomes" id="UP000032946">
    <property type="component" value="Chromosome"/>
</dbReference>
<dbReference type="RefSeq" id="WP_008050150.1">
    <property type="nucleotide sequence ID" value="NZ_FO818640.1"/>
</dbReference>
<evidence type="ECO:0000256" key="2">
    <source>
        <dbReference type="ARBA" id="ARBA00022475"/>
    </source>
</evidence>
<protein>
    <submittedName>
        <fullName evidence="10">Macrolide specific ABC-type transporter, ATP-binding protein</fullName>
        <ecNumber evidence="10">3.6.3.-</ecNumber>
    </submittedName>
</protein>
<feature type="transmembrane region" description="Helical" evidence="7">
    <location>
        <begin position="319"/>
        <end position="344"/>
    </location>
</feature>
<dbReference type="InterPro" id="IPR050250">
    <property type="entry name" value="Macrolide_Exporter_MacB"/>
</dbReference>
<dbReference type="EC" id="3.6.3.-" evidence="10"/>
<comment type="subcellular location">
    <subcellularLocation>
        <location evidence="1">Cell membrane</location>
        <topology evidence="1">Multi-pass membrane protein</topology>
    </subcellularLocation>
</comment>
<evidence type="ECO:0000313" key="11">
    <source>
        <dbReference type="Proteomes" id="UP000032946"/>
    </source>
</evidence>
<keyword evidence="10" id="KW-0378">Hydrolase</keyword>
<evidence type="ECO:0000259" key="8">
    <source>
        <dbReference type="Pfam" id="PF02687"/>
    </source>
</evidence>
<evidence type="ECO:0000256" key="1">
    <source>
        <dbReference type="ARBA" id="ARBA00004651"/>
    </source>
</evidence>
<proteinExistence type="inferred from homology"/>
<dbReference type="Pfam" id="PF02687">
    <property type="entry name" value="FtsX"/>
    <property type="match status" value="1"/>
</dbReference>
<comment type="similarity">
    <text evidence="6">Belongs to the ABC-4 integral membrane protein family.</text>
</comment>
<dbReference type="EMBL" id="FO818640">
    <property type="protein sequence ID" value="CDM94592.1"/>
    <property type="molecule type" value="Genomic_DNA"/>
</dbReference>
<feature type="domain" description="MacB-like periplasmic core" evidence="9">
    <location>
        <begin position="23"/>
        <end position="238"/>
    </location>
</feature>
<dbReference type="GO" id="GO:0005886">
    <property type="term" value="C:plasma membrane"/>
    <property type="evidence" value="ECO:0007669"/>
    <property type="project" value="UniProtKB-SubCell"/>
</dbReference>
<keyword evidence="10" id="KW-0547">Nucleotide-binding</keyword>
<evidence type="ECO:0000256" key="4">
    <source>
        <dbReference type="ARBA" id="ARBA00022989"/>
    </source>
</evidence>
<dbReference type="GO" id="GO:0005524">
    <property type="term" value="F:ATP binding"/>
    <property type="evidence" value="ECO:0007669"/>
    <property type="project" value="UniProtKB-KW"/>
</dbReference>
<keyword evidence="4 7" id="KW-1133">Transmembrane helix</keyword>
<keyword evidence="2" id="KW-1003">Cell membrane</keyword>
<evidence type="ECO:0000313" key="10">
    <source>
        <dbReference type="EMBL" id="CDM94592.1"/>
    </source>
</evidence>
<keyword evidence="5 7" id="KW-0472">Membrane</keyword>
<reference evidence="10 11" key="1">
    <citation type="submission" date="2014-02" db="EMBL/GenBank/DDBJ databases">
        <authorList>
            <person name="Genoscope - CEA"/>
        </authorList>
    </citation>
    <scope>NUCLEOTIDE SEQUENCE [LARGE SCALE GENOMIC DNA]</scope>
    <source>
        <strain evidence="10 11">PCC 8005</strain>
    </source>
</reference>
<keyword evidence="11" id="KW-1185">Reference proteome</keyword>
<evidence type="ECO:0000259" key="9">
    <source>
        <dbReference type="Pfam" id="PF12704"/>
    </source>
</evidence>
<keyword evidence="10" id="KW-0067">ATP-binding</keyword>
<dbReference type="Pfam" id="PF12704">
    <property type="entry name" value="MacB_PCD"/>
    <property type="match status" value="1"/>
</dbReference>
<organism evidence="10 11">
    <name type="scientific">Limnospira indica PCC 8005</name>
    <dbReference type="NCBI Taxonomy" id="376219"/>
    <lineage>
        <taxon>Bacteria</taxon>
        <taxon>Bacillati</taxon>
        <taxon>Cyanobacteriota</taxon>
        <taxon>Cyanophyceae</taxon>
        <taxon>Oscillatoriophycideae</taxon>
        <taxon>Oscillatoriales</taxon>
        <taxon>Sirenicapillariaceae</taxon>
        <taxon>Limnospira</taxon>
    </lineage>
</organism>
<gene>
    <name evidence="10" type="ORF">ARTHRO_20126</name>
</gene>
<evidence type="ECO:0000256" key="6">
    <source>
        <dbReference type="ARBA" id="ARBA00038076"/>
    </source>
</evidence>
<dbReference type="GO" id="GO:0022857">
    <property type="term" value="F:transmembrane transporter activity"/>
    <property type="evidence" value="ECO:0007669"/>
    <property type="project" value="TreeGrafter"/>
</dbReference>
<dbReference type="GO" id="GO:0016787">
    <property type="term" value="F:hydrolase activity"/>
    <property type="evidence" value="ECO:0007669"/>
    <property type="project" value="UniProtKB-KW"/>
</dbReference>
<dbReference type="InterPro" id="IPR003838">
    <property type="entry name" value="ABC3_permease_C"/>
</dbReference>
<dbReference type="PANTHER" id="PTHR30572:SF4">
    <property type="entry name" value="ABC TRANSPORTER PERMEASE YTRF"/>
    <property type="match status" value="1"/>
</dbReference>
<evidence type="ECO:0000256" key="3">
    <source>
        <dbReference type="ARBA" id="ARBA00022692"/>
    </source>
</evidence>
<dbReference type="PANTHER" id="PTHR30572">
    <property type="entry name" value="MEMBRANE COMPONENT OF TRANSPORTER-RELATED"/>
    <property type="match status" value="1"/>
</dbReference>
<feature type="domain" description="ABC3 transporter permease C-terminal" evidence="8">
    <location>
        <begin position="276"/>
        <end position="389"/>
    </location>
</feature>
<feature type="transmembrane region" description="Helical" evidence="7">
    <location>
        <begin position="273"/>
        <end position="298"/>
    </location>
</feature>